<feature type="region of interest" description="Disordered" evidence="1">
    <location>
        <begin position="1"/>
        <end position="48"/>
    </location>
</feature>
<dbReference type="SUPFAM" id="SSF54427">
    <property type="entry name" value="NTF2-like"/>
    <property type="match status" value="1"/>
</dbReference>
<feature type="compositionally biased region" description="Low complexity" evidence="1">
    <location>
        <begin position="323"/>
        <end position="336"/>
    </location>
</feature>
<name>A0A2I2F4H8_ASPCN</name>
<dbReference type="EMBL" id="KZ559161">
    <property type="protein sequence ID" value="PLB35552.1"/>
    <property type="molecule type" value="Genomic_DNA"/>
</dbReference>
<dbReference type="InterPro" id="IPR032710">
    <property type="entry name" value="NTF2-like_dom_sf"/>
</dbReference>
<protein>
    <recommendedName>
        <fullName evidence="4">Dienelactone hydrolase</fullName>
    </recommendedName>
</protein>
<dbReference type="Proteomes" id="UP000234585">
    <property type="component" value="Unassembled WGS sequence"/>
</dbReference>
<evidence type="ECO:0000256" key="1">
    <source>
        <dbReference type="SAM" id="MobiDB-lite"/>
    </source>
</evidence>
<dbReference type="AlphaFoldDB" id="A0A2I2F4H8"/>
<dbReference type="PANTHER" id="PTHR38436:SF3">
    <property type="entry name" value="CARBOXYMETHYLENEBUTENOLIDASE-RELATED"/>
    <property type="match status" value="1"/>
</dbReference>
<organism evidence="2 3">
    <name type="scientific">Aspergillus candidus</name>
    <dbReference type="NCBI Taxonomy" id="41067"/>
    <lineage>
        <taxon>Eukaryota</taxon>
        <taxon>Fungi</taxon>
        <taxon>Dikarya</taxon>
        <taxon>Ascomycota</taxon>
        <taxon>Pezizomycotina</taxon>
        <taxon>Eurotiomycetes</taxon>
        <taxon>Eurotiomycetidae</taxon>
        <taxon>Eurotiales</taxon>
        <taxon>Aspergillaceae</taxon>
        <taxon>Aspergillus</taxon>
        <taxon>Aspergillus subgen. Circumdati</taxon>
    </lineage>
</organism>
<dbReference type="Gene3D" id="3.10.450.50">
    <property type="match status" value="1"/>
</dbReference>
<evidence type="ECO:0000313" key="3">
    <source>
        <dbReference type="Proteomes" id="UP000234585"/>
    </source>
</evidence>
<dbReference type="GeneID" id="36524993"/>
<dbReference type="GO" id="GO:0030638">
    <property type="term" value="P:polyketide metabolic process"/>
    <property type="evidence" value="ECO:0007669"/>
    <property type="project" value="InterPro"/>
</dbReference>
<feature type="region of interest" description="Disordered" evidence="1">
    <location>
        <begin position="292"/>
        <end position="350"/>
    </location>
</feature>
<dbReference type="PANTHER" id="PTHR38436">
    <property type="entry name" value="POLYKETIDE CYCLASE SNOAL-LIKE DOMAIN"/>
    <property type="match status" value="1"/>
</dbReference>
<evidence type="ECO:0008006" key="4">
    <source>
        <dbReference type="Google" id="ProtNLM"/>
    </source>
</evidence>
<feature type="compositionally biased region" description="Basic residues" evidence="1">
    <location>
        <begin position="1"/>
        <end position="12"/>
    </location>
</feature>
<evidence type="ECO:0000313" key="2">
    <source>
        <dbReference type="EMBL" id="PLB35552.1"/>
    </source>
</evidence>
<dbReference type="RefSeq" id="XP_024669564.1">
    <property type="nucleotide sequence ID" value="XM_024817833.1"/>
</dbReference>
<dbReference type="InterPro" id="IPR009959">
    <property type="entry name" value="Cyclase_SnoaL-like"/>
</dbReference>
<keyword evidence="3" id="KW-1185">Reference proteome</keyword>
<dbReference type="OrthoDB" id="276388at2759"/>
<sequence length="506" mass="56566">MNRLRERFRRRSSSTSNSSNRPLSKSPTLNPADRRRRSTQTSVHQPPVRRLYVTSSSEDFDARILHRFRAEGFKVEYLPFVDTSESPEKNRKELERLLNEREDDLEPGEKFAVVAYNRPAYHLLCSHHQSTTSTNPFPRLCALVTYYPDIPTGQQDWLCPYQTNASSPPPTVFPASTTSTATASSYDMLSLLPIQIHLPGQQKPSLWDDYSTHPLKKRHRCHLFFYPESEAGFAEPTSSKGSLSSSYDAISARLAWTRSLECLKRGFGWPGGTWATPDIEDLWEQYWRKLQETPRGQDPSTNTDSPINLALTNEPDTDADMDTSTPLPKPRLSSTSSPPPPLTTTANNMEPNLLDLDPHIECSPTMLGGSKTTTVASFYASEFFPAGPPSQKMRLLSRTVGVDRVVDELLLTFTHTEEIPWMLPGVPPTGKDVRVLLVMTGSFVGGRMARLGVYWDQAGVLVQVGLLDPMLVPGGFRATGKNRRGSEGVERLPVVGVEGVERMLEE</sequence>
<proteinExistence type="predicted"/>
<dbReference type="STRING" id="41067.A0A2I2F4H8"/>
<reference evidence="2 3" key="1">
    <citation type="submission" date="2017-12" db="EMBL/GenBank/DDBJ databases">
        <authorList>
            <consortium name="DOE Joint Genome Institute"/>
            <person name="Haridas S."/>
            <person name="Kjaerbolling I."/>
            <person name="Vesth T.C."/>
            <person name="Frisvad J.C."/>
            <person name="Nybo J.L."/>
            <person name="Theobald S."/>
            <person name="Kuo A."/>
            <person name="Bowyer P."/>
            <person name="Matsuda Y."/>
            <person name="Mondo S."/>
            <person name="Lyhne E.K."/>
            <person name="Kogle M.E."/>
            <person name="Clum A."/>
            <person name="Lipzen A."/>
            <person name="Salamov A."/>
            <person name="Ngan C.Y."/>
            <person name="Daum C."/>
            <person name="Chiniquy J."/>
            <person name="Barry K."/>
            <person name="LaButti K."/>
            <person name="Simmons B.A."/>
            <person name="Magnuson J.K."/>
            <person name="Mortensen U.H."/>
            <person name="Larsen T.O."/>
            <person name="Grigoriev I.V."/>
            <person name="Baker S.E."/>
            <person name="Andersen M.R."/>
            <person name="Nordberg H.P."/>
            <person name="Cantor M.N."/>
            <person name="Hua S.X."/>
        </authorList>
    </citation>
    <scope>NUCLEOTIDE SEQUENCE [LARGE SCALE GENOMIC DNA]</scope>
    <source>
        <strain evidence="2 3">CBS 102.13</strain>
    </source>
</reference>
<gene>
    <name evidence="2" type="ORF">BDW47DRAFT_133438</name>
</gene>
<accession>A0A2I2F4H8</accession>
<feature type="compositionally biased region" description="Low complexity" evidence="1">
    <location>
        <begin position="13"/>
        <end position="26"/>
    </location>
</feature>